<evidence type="ECO:0000259" key="10">
    <source>
        <dbReference type="Pfam" id="PF02518"/>
    </source>
</evidence>
<proteinExistence type="predicted"/>
<dbReference type="InterPro" id="IPR050482">
    <property type="entry name" value="Sensor_HK_TwoCompSys"/>
</dbReference>
<feature type="transmembrane region" description="Helical" evidence="9">
    <location>
        <begin position="180"/>
        <end position="201"/>
    </location>
</feature>
<keyword evidence="4" id="KW-0808">Transferase</keyword>
<keyword evidence="3" id="KW-0597">Phosphoprotein</keyword>
<dbReference type="InterPro" id="IPR025828">
    <property type="entry name" value="Put_sensor_dom"/>
</dbReference>
<evidence type="ECO:0000256" key="3">
    <source>
        <dbReference type="ARBA" id="ARBA00022553"/>
    </source>
</evidence>
<keyword evidence="5" id="KW-0547">Nucleotide-binding</keyword>
<dbReference type="InterPro" id="IPR003594">
    <property type="entry name" value="HATPase_dom"/>
</dbReference>
<dbReference type="GO" id="GO:0016301">
    <property type="term" value="F:kinase activity"/>
    <property type="evidence" value="ECO:0007669"/>
    <property type="project" value="UniProtKB-KW"/>
</dbReference>
<dbReference type="EC" id="2.7.13.3" evidence="2"/>
<evidence type="ECO:0000256" key="2">
    <source>
        <dbReference type="ARBA" id="ARBA00012438"/>
    </source>
</evidence>
<keyword evidence="9" id="KW-0812">Transmembrane</keyword>
<dbReference type="SUPFAM" id="SSF55874">
    <property type="entry name" value="ATPase domain of HSP90 chaperone/DNA topoisomerase II/histidine kinase"/>
    <property type="match status" value="1"/>
</dbReference>
<comment type="catalytic activity">
    <reaction evidence="1">
        <text>ATP + protein L-histidine = ADP + protein N-phospho-L-histidine.</text>
        <dbReference type="EC" id="2.7.13.3"/>
    </reaction>
</comment>
<dbReference type="Gene3D" id="3.30.565.10">
    <property type="entry name" value="Histidine kinase-like ATPase, C-terminal domain"/>
    <property type="match status" value="1"/>
</dbReference>
<dbReference type="InterPro" id="IPR011712">
    <property type="entry name" value="Sig_transdc_His_kin_sub3_dim/P"/>
</dbReference>
<dbReference type="Pfam" id="PF02518">
    <property type="entry name" value="HATPase_c"/>
    <property type="match status" value="1"/>
</dbReference>
<evidence type="ECO:0000256" key="9">
    <source>
        <dbReference type="SAM" id="Phobius"/>
    </source>
</evidence>
<sequence length="435" mass="46669">MTESKQPAEEAYTPTIKVPPPLSLLRDPTVWKAAVYFPLNGPLGLGWFILLCAGVPLAAATTIIWIGLPLWALLLVVLRFGSILDRWLVGFVFGTPVPSPYRRIPEGGLLQKGRTILGDPATWKDLAFQVVRLPLAFGYFVGSLVMWAFTGAMLFAPVGGQINQGFVPEFGSYQPRIDTWYEGLPFTAVGIVCLFLALYAVKGVSVLHVLLARVLLGPSEKQALRARATELQVSRARGVDAAESERRRIERDLHDGAQQQLLAVAMDIGRARSKLDADPEGARLLIDQAHTGARAAITELRQLARGIYPAILTDRGLDAALSALAARSPVPVRIDVRLDERPPAAVESIAYFTVAEALTNIGKYAGASQVAVEVTREGDKVVVEVRDDGVGGARFQPGGGLAGLADRAATIDGTLTVDSPEGGPTVVRAVLPCDW</sequence>
<evidence type="ECO:0000313" key="13">
    <source>
        <dbReference type="EMBL" id="GAA2721600.1"/>
    </source>
</evidence>
<dbReference type="Proteomes" id="UP001501842">
    <property type="component" value="Unassembled WGS sequence"/>
</dbReference>
<evidence type="ECO:0000256" key="4">
    <source>
        <dbReference type="ARBA" id="ARBA00022679"/>
    </source>
</evidence>
<dbReference type="CDD" id="cd16917">
    <property type="entry name" value="HATPase_UhpB-NarQ-NarX-like"/>
    <property type="match status" value="1"/>
</dbReference>
<dbReference type="PANTHER" id="PTHR24421">
    <property type="entry name" value="NITRATE/NITRITE SENSOR PROTEIN NARX-RELATED"/>
    <property type="match status" value="1"/>
</dbReference>
<dbReference type="Pfam" id="PF07730">
    <property type="entry name" value="HisKA_3"/>
    <property type="match status" value="1"/>
</dbReference>
<name>A0ABP6GD73_9ACTN</name>
<dbReference type="Pfam" id="PF13796">
    <property type="entry name" value="Sensor"/>
    <property type="match status" value="1"/>
</dbReference>
<accession>A0ABP6GD73</accession>
<evidence type="ECO:0000259" key="11">
    <source>
        <dbReference type="Pfam" id="PF07730"/>
    </source>
</evidence>
<dbReference type="Gene3D" id="1.20.5.1930">
    <property type="match status" value="1"/>
</dbReference>
<feature type="domain" description="Putative sensor" evidence="12">
    <location>
        <begin position="36"/>
        <end position="216"/>
    </location>
</feature>
<feature type="transmembrane region" description="Helical" evidence="9">
    <location>
        <begin position="45"/>
        <end position="78"/>
    </location>
</feature>
<keyword evidence="9" id="KW-0472">Membrane</keyword>
<evidence type="ECO:0000313" key="14">
    <source>
        <dbReference type="Proteomes" id="UP001501842"/>
    </source>
</evidence>
<evidence type="ECO:0000256" key="8">
    <source>
        <dbReference type="ARBA" id="ARBA00023012"/>
    </source>
</evidence>
<keyword evidence="9" id="KW-1133">Transmembrane helix</keyword>
<keyword evidence="14" id="KW-1185">Reference proteome</keyword>
<dbReference type="EMBL" id="BAAATZ010000004">
    <property type="protein sequence ID" value="GAA2721600.1"/>
    <property type="molecule type" value="Genomic_DNA"/>
</dbReference>
<keyword evidence="6 13" id="KW-0418">Kinase</keyword>
<feature type="domain" description="Signal transduction histidine kinase subgroup 3 dimerisation and phosphoacceptor" evidence="11">
    <location>
        <begin position="245"/>
        <end position="310"/>
    </location>
</feature>
<evidence type="ECO:0000256" key="1">
    <source>
        <dbReference type="ARBA" id="ARBA00000085"/>
    </source>
</evidence>
<feature type="domain" description="Histidine kinase/HSP90-like ATPase" evidence="10">
    <location>
        <begin position="352"/>
        <end position="432"/>
    </location>
</feature>
<evidence type="ECO:0000259" key="12">
    <source>
        <dbReference type="Pfam" id="PF13796"/>
    </source>
</evidence>
<dbReference type="RefSeq" id="WP_344449192.1">
    <property type="nucleotide sequence ID" value="NZ_BAAATZ010000004.1"/>
</dbReference>
<dbReference type="InterPro" id="IPR036890">
    <property type="entry name" value="HATPase_C_sf"/>
</dbReference>
<evidence type="ECO:0000256" key="7">
    <source>
        <dbReference type="ARBA" id="ARBA00022840"/>
    </source>
</evidence>
<keyword evidence="7" id="KW-0067">ATP-binding</keyword>
<evidence type="ECO:0000256" key="6">
    <source>
        <dbReference type="ARBA" id="ARBA00022777"/>
    </source>
</evidence>
<gene>
    <name evidence="13" type="ORF">GCM10010439_12210</name>
</gene>
<dbReference type="PANTHER" id="PTHR24421:SF10">
    <property type="entry name" value="NITRATE_NITRITE SENSOR PROTEIN NARQ"/>
    <property type="match status" value="1"/>
</dbReference>
<evidence type="ECO:0000256" key="5">
    <source>
        <dbReference type="ARBA" id="ARBA00022741"/>
    </source>
</evidence>
<reference evidence="14" key="1">
    <citation type="journal article" date="2019" name="Int. J. Syst. Evol. Microbiol.">
        <title>The Global Catalogue of Microorganisms (GCM) 10K type strain sequencing project: providing services to taxonomists for standard genome sequencing and annotation.</title>
        <authorList>
            <consortium name="The Broad Institute Genomics Platform"/>
            <consortium name="The Broad Institute Genome Sequencing Center for Infectious Disease"/>
            <person name="Wu L."/>
            <person name="Ma J."/>
        </authorList>
    </citation>
    <scope>NUCLEOTIDE SEQUENCE [LARGE SCALE GENOMIC DNA]</scope>
    <source>
        <strain evidence="14">JCM 8201</strain>
    </source>
</reference>
<feature type="transmembrane region" description="Helical" evidence="9">
    <location>
        <begin position="136"/>
        <end position="160"/>
    </location>
</feature>
<comment type="caution">
    <text evidence="13">The sequence shown here is derived from an EMBL/GenBank/DDBJ whole genome shotgun (WGS) entry which is preliminary data.</text>
</comment>
<keyword evidence="8" id="KW-0902">Two-component regulatory system</keyword>
<protein>
    <recommendedName>
        <fullName evidence="2">histidine kinase</fullName>
        <ecNumber evidence="2">2.7.13.3</ecNumber>
    </recommendedName>
</protein>
<organism evidence="13 14">
    <name type="scientific">Actinocorallia aurantiaca</name>
    <dbReference type="NCBI Taxonomy" id="46204"/>
    <lineage>
        <taxon>Bacteria</taxon>
        <taxon>Bacillati</taxon>
        <taxon>Actinomycetota</taxon>
        <taxon>Actinomycetes</taxon>
        <taxon>Streptosporangiales</taxon>
        <taxon>Thermomonosporaceae</taxon>
        <taxon>Actinocorallia</taxon>
    </lineage>
</organism>